<keyword evidence="10" id="KW-0969">Cilium</keyword>
<feature type="transmembrane region" description="Helical" evidence="9">
    <location>
        <begin position="47"/>
        <end position="66"/>
    </location>
</feature>
<protein>
    <recommendedName>
        <fullName evidence="3 9">Flagellar biosynthetic protein FliQ</fullName>
    </recommendedName>
</protein>
<comment type="similarity">
    <text evidence="2 9">Belongs to the FliQ/MopD/SpaQ family.</text>
</comment>
<dbReference type="InterPro" id="IPR002191">
    <property type="entry name" value="Bac_export_3"/>
</dbReference>
<evidence type="ECO:0000313" key="10">
    <source>
        <dbReference type="EMBL" id="HHF98126.1"/>
    </source>
</evidence>
<dbReference type="PANTHER" id="PTHR34040:SF2">
    <property type="entry name" value="FLAGELLAR BIOSYNTHETIC PROTEIN FLIQ"/>
    <property type="match status" value="1"/>
</dbReference>
<evidence type="ECO:0000256" key="3">
    <source>
        <dbReference type="ARBA" id="ARBA00021718"/>
    </source>
</evidence>
<keyword evidence="10" id="KW-0282">Flagellum</keyword>
<dbReference type="EMBL" id="DRTT01000039">
    <property type="protein sequence ID" value="HHF98126.1"/>
    <property type="molecule type" value="Genomic_DNA"/>
</dbReference>
<feature type="transmembrane region" description="Helical" evidence="9">
    <location>
        <begin position="12"/>
        <end position="35"/>
    </location>
</feature>
<comment type="caution">
    <text evidence="10">The sequence shown here is derived from an EMBL/GenBank/DDBJ whole genome shotgun (WGS) entry which is preliminary data.</text>
</comment>
<evidence type="ECO:0000256" key="9">
    <source>
        <dbReference type="RuleBase" id="RU364090"/>
    </source>
</evidence>
<evidence type="ECO:0000256" key="4">
    <source>
        <dbReference type="ARBA" id="ARBA00022475"/>
    </source>
</evidence>
<keyword evidence="6 9" id="KW-1133">Transmembrane helix</keyword>
<dbReference type="PANTHER" id="PTHR34040">
    <property type="entry name" value="FLAGELLAR BIOSYNTHETIC PROTEIN FLIQ"/>
    <property type="match status" value="1"/>
</dbReference>
<gene>
    <name evidence="9 10" type="primary">fliQ</name>
    <name evidence="10" type="ORF">ENL39_01380</name>
</gene>
<dbReference type="GO" id="GO:0044780">
    <property type="term" value="P:bacterial-type flagellum assembly"/>
    <property type="evidence" value="ECO:0007669"/>
    <property type="project" value="InterPro"/>
</dbReference>
<dbReference type="Pfam" id="PF01313">
    <property type="entry name" value="Bac_export_3"/>
    <property type="match status" value="1"/>
</dbReference>
<evidence type="ECO:0000256" key="5">
    <source>
        <dbReference type="ARBA" id="ARBA00022692"/>
    </source>
</evidence>
<reference evidence="10" key="1">
    <citation type="journal article" date="2020" name="mSystems">
        <title>Genome- and Community-Level Interaction Insights into Carbon Utilization and Element Cycling Functions of Hydrothermarchaeota in Hydrothermal Sediment.</title>
        <authorList>
            <person name="Zhou Z."/>
            <person name="Liu Y."/>
            <person name="Xu W."/>
            <person name="Pan J."/>
            <person name="Luo Z.H."/>
            <person name="Li M."/>
        </authorList>
    </citation>
    <scope>NUCLEOTIDE SEQUENCE [LARGE SCALE GENOMIC DNA]</scope>
    <source>
        <strain evidence="10">HyVt-92</strain>
    </source>
</reference>
<name>A0A7V5HYW1_UNCAE</name>
<comment type="function">
    <text evidence="9">Role in flagellar biosynthesis.</text>
</comment>
<organism evidence="10">
    <name type="scientific">Aerophobetes bacterium</name>
    <dbReference type="NCBI Taxonomy" id="2030807"/>
    <lineage>
        <taxon>Bacteria</taxon>
        <taxon>Candidatus Aerophobota</taxon>
    </lineage>
</organism>
<dbReference type="PIRSF" id="PIRSF004669">
    <property type="entry name" value="FliQ"/>
    <property type="match status" value="1"/>
</dbReference>
<dbReference type="GO" id="GO:0005886">
    <property type="term" value="C:plasma membrane"/>
    <property type="evidence" value="ECO:0007669"/>
    <property type="project" value="UniProtKB-SubCell"/>
</dbReference>
<keyword evidence="5 9" id="KW-0812">Transmembrane</keyword>
<evidence type="ECO:0000256" key="8">
    <source>
        <dbReference type="ARBA" id="ARBA00023143"/>
    </source>
</evidence>
<keyword evidence="10" id="KW-0966">Cell projection</keyword>
<proteinExistence type="inferred from homology"/>
<evidence type="ECO:0000256" key="1">
    <source>
        <dbReference type="ARBA" id="ARBA00004651"/>
    </source>
</evidence>
<accession>A0A7V5HYW1</accession>
<dbReference type="Proteomes" id="UP000886070">
    <property type="component" value="Unassembled WGS sequence"/>
</dbReference>
<evidence type="ECO:0000256" key="2">
    <source>
        <dbReference type="ARBA" id="ARBA00006156"/>
    </source>
</evidence>
<sequence>MSPELAAEIGRRAILTAGLICLPPLLIGLVVGLIIGIFQAITQIHEMTLTFIPKIIAVGVVIYFLFPWMLKIMIHYTSTLYLGIGFLMK</sequence>
<dbReference type="PRINTS" id="PR00952">
    <property type="entry name" value="TYPE3IMQPROT"/>
</dbReference>
<dbReference type="NCBIfam" id="TIGR01402">
    <property type="entry name" value="fliQ"/>
    <property type="match status" value="1"/>
</dbReference>
<evidence type="ECO:0000256" key="6">
    <source>
        <dbReference type="ARBA" id="ARBA00022989"/>
    </source>
</evidence>
<keyword evidence="4 9" id="KW-1003">Cell membrane</keyword>
<dbReference type="GO" id="GO:0009306">
    <property type="term" value="P:protein secretion"/>
    <property type="evidence" value="ECO:0007669"/>
    <property type="project" value="InterPro"/>
</dbReference>
<dbReference type="GO" id="GO:0009425">
    <property type="term" value="C:bacterial-type flagellum basal body"/>
    <property type="evidence" value="ECO:0007669"/>
    <property type="project" value="UniProtKB-SubCell"/>
</dbReference>
<evidence type="ECO:0000256" key="7">
    <source>
        <dbReference type="ARBA" id="ARBA00023136"/>
    </source>
</evidence>
<dbReference type="InterPro" id="IPR006305">
    <property type="entry name" value="FliQ"/>
</dbReference>
<keyword evidence="8 9" id="KW-0975">Bacterial flagellum</keyword>
<dbReference type="AlphaFoldDB" id="A0A7V5HYW1"/>
<keyword evidence="7 9" id="KW-0472">Membrane</keyword>
<comment type="subcellular location">
    <subcellularLocation>
        <location evidence="1 9">Cell membrane</location>
        <topology evidence="1">Multi-pass membrane protein</topology>
    </subcellularLocation>
    <subcellularLocation>
        <location evidence="9">Bacterial flagellum basal body</location>
    </subcellularLocation>
</comment>